<keyword evidence="2" id="KW-1185">Reference proteome</keyword>
<organism evidence="1 2">
    <name type="scientific">Catharanthus roseus</name>
    <name type="common">Madagascar periwinkle</name>
    <name type="synonym">Vinca rosea</name>
    <dbReference type="NCBI Taxonomy" id="4058"/>
    <lineage>
        <taxon>Eukaryota</taxon>
        <taxon>Viridiplantae</taxon>
        <taxon>Streptophyta</taxon>
        <taxon>Embryophyta</taxon>
        <taxon>Tracheophyta</taxon>
        <taxon>Spermatophyta</taxon>
        <taxon>Magnoliopsida</taxon>
        <taxon>eudicotyledons</taxon>
        <taxon>Gunneridae</taxon>
        <taxon>Pentapetalae</taxon>
        <taxon>asterids</taxon>
        <taxon>lamiids</taxon>
        <taxon>Gentianales</taxon>
        <taxon>Apocynaceae</taxon>
        <taxon>Rauvolfioideae</taxon>
        <taxon>Vinceae</taxon>
        <taxon>Catharanthinae</taxon>
        <taxon>Catharanthus</taxon>
    </lineage>
</organism>
<name>A0ACB9ZKG4_CATRO</name>
<evidence type="ECO:0000313" key="1">
    <source>
        <dbReference type="EMBL" id="KAI5648154.1"/>
    </source>
</evidence>
<proteinExistence type="predicted"/>
<comment type="caution">
    <text evidence="1">The sequence shown here is derived from an EMBL/GenBank/DDBJ whole genome shotgun (WGS) entry which is preliminary data.</text>
</comment>
<gene>
    <name evidence="1" type="ORF">M9H77_34159</name>
</gene>
<sequence length="1152" mass="130522">MADTVAEPEYPSSSRKRPSPSKKRPHSSSSSASKEEKYGASDEQQSWRAKVKKLLGRDIYPLINLLRDLFEKDVEESIRSEAETLCNYAKKHYPNSLVPRICDLYLSTPFANTQRHCMTLLRRLLLQDGIWDANNFSNMARSDFKKRVFEFLEKQVDSATLSNLIHLVSKIGAQELSKQEWPLLLSHIFRSFPSTSGYEKHVALRLCKEMIPKCPEVFSPHIEVLGGLLDGLMDSNSYLVSASAIGAGLALIQQFTLAEAYQNYKRTHSYLNKAENKLVKAVMENEHSYARVILDDFLKLVENKILFMKLNISGLLHSMVVIAEISEADMRNRQGAIEFVLKVAENQECGCGMIQKKPEEVRRLLAVLVEMLEPLGDDLFDGDLLETESDDPDSQVSPAYSFAMDSLSRLANAVRGNVIGAEFLESLNQGLIDKDWKIRHKSVVTLGLISKGCSKIMVKDMQRFVDKIQNLSWDSHLRVRRRAIRTVAQFCKDFSPYLQEQFHSQLVAIITRAMDDYRNPLIQASAALAMEKFCQNCCPSTLKPYLNGIISKFVMFLQMENKMLKEATLTALSSVAASSKEDFLEYYDVVMSHLSVILLIAKKKVDRLLIAKTVDCITVVGLAVGKKFHSDAMKVIELMLQEPEAEMDGPVRCHLLQAWGRLCKSLGRNFLPFLSFVMPQLIRSIETTDLTVKANPHSMKDLVDDDSVNANNIKIVLQSDKVNSKASACNVFCWLAAELEEHLHMWMHEIEHALVPLVNSELHEEVRTAAISAMPLVLQAAVSATTKRLPMDGFNGPPVEGLAKSITTALLDALWKEPKTETLAKLLEALTACMQVAGFYLKTSQVKDFLDGMNEFLTTFAHEKSAKENRISEGIDLREKELLEEENKQEEEVYKKIGDCLVTFVKTHEISLLPFDEIQQFINRLWEPENRNEERNIGVCIFHVVAKRCQANSIRYEWDKCLPFLLKGFSHEDPEVQKAVARGLAICAEFGQPDFNQYLEDAIAKLTAIIHHPKALLPRKVMVHEAAIFALARICFFQFREIKTPEVFSLLLKHLPIKNDPDAAKIVHDQLCQMLGMAENNNIVGPDCANIPRIVEIFAEVLWADNHLATDGTIDLIKRLLNLFREQTTSETWNTIVFALPHYQQKMLERIL</sequence>
<accession>A0ACB9ZKG4</accession>
<protein>
    <submittedName>
        <fullName evidence="1">Uncharacterized protein</fullName>
    </submittedName>
</protein>
<dbReference type="EMBL" id="CM044708">
    <property type="protein sequence ID" value="KAI5648154.1"/>
    <property type="molecule type" value="Genomic_DNA"/>
</dbReference>
<reference evidence="2" key="1">
    <citation type="journal article" date="2023" name="Nat. Plants">
        <title>Single-cell RNA sequencing provides a high-resolution roadmap for understanding the multicellular compartmentation of specialized metabolism.</title>
        <authorList>
            <person name="Sun S."/>
            <person name="Shen X."/>
            <person name="Li Y."/>
            <person name="Li Y."/>
            <person name="Wang S."/>
            <person name="Li R."/>
            <person name="Zhang H."/>
            <person name="Shen G."/>
            <person name="Guo B."/>
            <person name="Wei J."/>
            <person name="Xu J."/>
            <person name="St-Pierre B."/>
            <person name="Chen S."/>
            <person name="Sun C."/>
        </authorList>
    </citation>
    <scope>NUCLEOTIDE SEQUENCE [LARGE SCALE GENOMIC DNA]</scope>
</reference>
<evidence type="ECO:0000313" key="2">
    <source>
        <dbReference type="Proteomes" id="UP001060085"/>
    </source>
</evidence>
<dbReference type="Proteomes" id="UP001060085">
    <property type="component" value="Linkage Group LG08"/>
</dbReference>